<dbReference type="RefSeq" id="WP_085806383.1">
    <property type="nucleotide sequence ID" value="NZ_FWFX01000008.1"/>
</dbReference>
<keyword evidence="1" id="KW-1133">Transmembrane helix</keyword>
<feature type="transmembrane region" description="Helical" evidence="1">
    <location>
        <begin position="16"/>
        <end position="37"/>
    </location>
</feature>
<dbReference type="EMBL" id="FWFX01000008">
    <property type="protein sequence ID" value="SLN53916.1"/>
    <property type="molecule type" value="Genomic_DNA"/>
</dbReference>
<feature type="transmembrane region" description="Helical" evidence="1">
    <location>
        <begin position="108"/>
        <end position="127"/>
    </location>
</feature>
<feature type="transmembrane region" description="Helical" evidence="1">
    <location>
        <begin position="196"/>
        <end position="218"/>
    </location>
</feature>
<keyword evidence="3" id="KW-1185">Reference proteome</keyword>
<feature type="transmembrane region" description="Helical" evidence="1">
    <location>
        <begin position="133"/>
        <end position="156"/>
    </location>
</feature>
<dbReference type="Proteomes" id="UP000193061">
    <property type="component" value="Unassembled WGS sequence"/>
</dbReference>
<dbReference type="OrthoDB" id="1082056at2"/>
<feature type="transmembrane region" description="Helical" evidence="1">
    <location>
        <begin position="439"/>
        <end position="459"/>
    </location>
</feature>
<sequence length="601" mass="64668">MNAFALNPSDEKIFKIVLALVIGVRVTVAIFAGLSAVDTLSMSGNDDIMRFLSVQDWMNGQDWYDIRQYRMLPPEGLDLHWSRYVDLGIAALIWPLTWVLTLDQAMSVGIVLWPAFLFILLALLTGYSARKMFGPLVGATSLMALLLWSVTGSEYFSGVRLDHHNVQILLMTVMTFTAVLPGLAIGRGLLGGLAAALSLAVGLEALLVIALFAGLLVVRALLQYEHAVSQLLAFSVAVALGSALLFLGQSPSSEWGLKHCDELSVPYVSIAGVGAGICVVYALAAANLAHHFARAVVFVGLCGLGILLLYPLIEPCFAGPYGSLPQDVIDIIRYRVTEGHSAVLTIVEGRSSAFTIAIPTVVITVLTTIIWGCRLHMQHEDRATTGRLGILLLFAWLGVIASLSQIRLILLAASVIPMLIGFSLAAFMNACRDGDSKRAMVLLIPLLVVVVSPSVALLLNSAKKGGTEEASSNLVRTVAIETCREPELLRELNKIPAGNVFASANFSAPILLLTSHSVMTGPYHRSPDAFRDGALPFEKDETALLEATRRTNADYLLLCRNGVYGSKDSFGTRLAAGGKAAWLAEIEGLNDKLLVYEILKN</sequence>
<feature type="transmembrane region" description="Helical" evidence="1">
    <location>
        <begin position="168"/>
        <end position="190"/>
    </location>
</feature>
<keyword evidence="1" id="KW-0812">Transmembrane</keyword>
<name>A0A1X6ZKP5_9RHOB</name>
<evidence type="ECO:0000256" key="1">
    <source>
        <dbReference type="SAM" id="Phobius"/>
    </source>
</evidence>
<reference evidence="2 3" key="1">
    <citation type="submission" date="2017-03" db="EMBL/GenBank/DDBJ databases">
        <authorList>
            <person name="Afonso C.L."/>
            <person name="Miller P.J."/>
            <person name="Scott M.A."/>
            <person name="Spackman E."/>
            <person name="Goraichik I."/>
            <person name="Dimitrov K.M."/>
            <person name="Suarez D.L."/>
            <person name="Swayne D.E."/>
        </authorList>
    </citation>
    <scope>NUCLEOTIDE SEQUENCE [LARGE SCALE GENOMIC DNA]</scope>
    <source>
        <strain evidence="2 3">CECT 7450</strain>
    </source>
</reference>
<feature type="transmembrane region" description="Helical" evidence="1">
    <location>
        <begin position="353"/>
        <end position="373"/>
    </location>
</feature>
<organism evidence="2 3">
    <name type="scientific">Roseovarius albus</name>
    <dbReference type="NCBI Taxonomy" id="1247867"/>
    <lineage>
        <taxon>Bacteria</taxon>
        <taxon>Pseudomonadati</taxon>
        <taxon>Pseudomonadota</taxon>
        <taxon>Alphaproteobacteria</taxon>
        <taxon>Rhodobacterales</taxon>
        <taxon>Roseobacteraceae</taxon>
        <taxon>Roseovarius</taxon>
    </lineage>
</organism>
<feature type="transmembrane region" description="Helical" evidence="1">
    <location>
        <begin position="385"/>
        <end position="403"/>
    </location>
</feature>
<feature type="transmembrane region" description="Helical" evidence="1">
    <location>
        <begin position="267"/>
        <end position="288"/>
    </location>
</feature>
<proteinExistence type="predicted"/>
<feature type="transmembrane region" description="Helical" evidence="1">
    <location>
        <begin position="81"/>
        <end position="101"/>
    </location>
</feature>
<feature type="transmembrane region" description="Helical" evidence="1">
    <location>
        <begin position="295"/>
        <end position="313"/>
    </location>
</feature>
<feature type="transmembrane region" description="Helical" evidence="1">
    <location>
        <begin position="230"/>
        <end position="247"/>
    </location>
</feature>
<gene>
    <name evidence="2" type="ORF">ROA7450_02766</name>
</gene>
<evidence type="ECO:0000313" key="3">
    <source>
        <dbReference type="Proteomes" id="UP000193061"/>
    </source>
</evidence>
<accession>A0A1X6ZKP5</accession>
<feature type="transmembrane region" description="Helical" evidence="1">
    <location>
        <begin position="409"/>
        <end position="427"/>
    </location>
</feature>
<evidence type="ECO:0000313" key="2">
    <source>
        <dbReference type="EMBL" id="SLN53916.1"/>
    </source>
</evidence>
<dbReference type="AlphaFoldDB" id="A0A1X6ZKP5"/>
<protein>
    <submittedName>
        <fullName evidence="2">Uncharacterized protein</fullName>
    </submittedName>
</protein>
<keyword evidence="1" id="KW-0472">Membrane</keyword>